<comment type="caution">
    <text evidence="1">The sequence shown here is derived from an EMBL/GenBank/DDBJ whole genome shotgun (WGS) entry which is preliminary data.</text>
</comment>
<keyword evidence="3" id="KW-1185">Reference proteome</keyword>
<organism evidence="1">
    <name type="scientific">Cladocopium goreaui</name>
    <dbReference type="NCBI Taxonomy" id="2562237"/>
    <lineage>
        <taxon>Eukaryota</taxon>
        <taxon>Sar</taxon>
        <taxon>Alveolata</taxon>
        <taxon>Dinophyceae</taxon>
        <taxon>Suessiales</taxon>
        <taxon>Symbiodiniaceae</taxon>
        <taxon>Cladocopium</taxon>
    </lineage>
</organism>
<protein>
    <submittedName>
        <fullName evidence="1">Uncharacterized protein</fullName>
    </submittedName>
</protein>
<dbReference type="EMBL" id="CAMXCT010000469">
    <property type="protein sequence ID" value="CAI3979255.1"/>
    <property type="molecule type" value="Genomic_DNA"/>
</dbReference>
<reference evidence="1" key="1">
    <citation type="submission" date="2022-10" db="EMBL/GenBank/DDBJ databases">
        <authorList>
            <person name="Chen Y."/>
            <person name="Dougan E. K."/>
            <person name="Chan C."/>
            <person name="Rhodes N."/>
            <person name="Thang M."/>
        </authorList>
    </citation>
    <scope>NUCLEOTIDE SEQUENCE</scope>
</reference>
<evidence type="ECO:0000313" key="3">
    <source>
        <dbReference type="Proteomes" id="UP001152797"/>
    </source>
</evidence>
<evidence type="ECO:0000313" key="1">
    <source>
        <dbReference type="EMBL" id="CAI3979255.1"/>
    </source>
</evidence>
<dbReference type="EMBL" id="CAMXCT030000469">
    <property type="protein sequence ID" value="CAL4766567.1"/>
    <property type="molecule type" value="Genomic_DNA"/>
</dbReference>
<dbReference type="EMBL" id="CAMXCT020000469">
    <property type="protein sequence ID" value="CAL1132630.1"/>
    <property type="molecule type" value="Genomic_DNA"/>
</dbReference>
<evidence type="ECO:0000313" key="2">
    <source>
        <dbReference type="EMBL" id="CAL1132630.1"/>
    </source>
</evidence>
<proteinExistence type="predicted"/>
<reference evidence="2" key="2">
    <citation type="submission" date="2024-04" db="EMBL/GenBank/DDBJ databases">
        <authorList>
            <person name="Chen Y."/>
            <person name="Shah S."/>
            <person name="Dougan E. K."/>
            <person name="Thang M."/>
            <person name="Chan C."/>
        </authorList>
    </citation>
    <scope>NUCLEOTIDE SEQUENCE [LARGE SCALE GENOMIC DNA]</scope>
</reference>
<sequence length="194" mass="21260">MAPSFWFFKATRFIRFACKVARDPQERTGAGVAVRQLDPIAACRTSQHRIGVNYIEVLEVWEACPLPKYAWFVPDNCCICTANGSGCVSLGGGDYDGDLLMFTSNPILLRFLDCTPRLLTAMAERAQQQAFNAPDPELDAALIHCVRLAVAAEKAYGAPKKERHDALHALLPRIPLGKAWLPLNQVTLPAAAGH</sequence>
<name>A0A9P1BV85_9DINO</name>
<gene>
    <name evidence="1" type="ORF">C1SCF055_LOCUS7221</name>
</gene>
<accession>A0A9P1BV85</accession>
<feature type="non-terminal residue" evidence="1">
    <location>
        <position position="1"/>
    </location>
</feature>
<dbReference type="AlphaFoldDB" id="A0A9P1BV85"/>
<dbReference type="Proteomes" id="UP001152797">
    <property type="component" value="Unassembled WGS sequence"/>
</dbReference>